<evidence type="ECO:0000256" key="10">
    <source>
        <dbReference type="ARBA" id="ARBA00023204"/>
    </source>
</evidence>
<evidence type="ECO:0000256" key="1">
    <source>
        <dbReference type="ARBA" id="ARBA00004123"/>
    </source>
</evidence>
<evidence type="ECO:0000256" key="6">
    <source>
        <dbReference type="ARBA" id="ARBA00022801"/>
    </source>
</evidence>
<evidence type="ECO:0000313" key="16">
    <source>
        <dbReference type="Proteomes" id="UP001334248"/>
    </source>
</evidence>
<proteinExistence type="inferred from homology"/>
<evidence type="ECO:0000259" key="13">
    <source>
        <dbReference type="PROSITE" id="PS51192"/>
    </source>
</evidence>
<dbReference type="CDD" id="cd18793">
    <property type="entry name" value="SF2_C_SNF"/>
    <property type="match status" value="1"/>
</dbReference>
<evidence type="ECO:0000256" key="3">
    <source>
        <dbReference type="ARBA" id="ARBA00022553"/>
    </source>
</evidence>
<dbReference type="InterPro" id="IPR049730">
    <property type="entry name" value="SNF2/RAD54-like_C"/>
</dbReference>
<evidence type="ECO:0000256" key="2">
    <source>
        <dbReference type="ARBA" id="ARBA00007025"/>
    </source>
</evidence>
<keyword evidence="11" id="KW-0539">Nucleus</keyword>
<dbReference type="Gene3D" id="1.20.120.850">
    <property type="entry name" value="SWI2/SNF2 ATPases, N-terminal domain"/>
    <property type="match status" value="1"/>
</dbReference>
<dbReference type="Gene3D" id="3.40.50.10810">
    <property type="entry name" value="Tandem AAA-ATPase domain"/>
    <property type="match status" value="1"/>
</dbReference>
<evidence type="ECO:0000259" key="14">
    <source>
        <dbReference type="PROSITE" id="PS51194"/>
    </source>
</evidence>
<keyword evidence="9" id="KW-0238">DNA-binding</keyword>
<keyword evidence="16" id="KW-1185">Reference proteome</keyword>
<feature type="domain" description="Helicase ATP-binding" evidence="13">
    <location>
        <begin position="233"/>
        <end position="411"/>
    </location>
</feature>
<keyword evidence="4" id="KW-0547">Nucleotide-binding</keyword>
<evidence type="ECO:0000256" key="12">
    <source>
        <dbReference type="SAM" id="MobiDB-lite"/>
    </source>
</evidence>
<gene>
    <name evidence="15" type="primary">RAD54</name>
    <name evidence="15" type="ORF">PMZ80_004928</name>
</gene>
<dbReference type="Pfam" id="PF00271">
    <property type="entry name" value="Helicase_C"/>
    <property type="match status" value="1"/>
</dbReference>
<keyword evidence="10" id="KW-0234">DNA repair</keyword>
<dbReference type="InterPro" id="IPR000330">
    <property type="entry name" value="SNF2_N"/>
</dbReference>
<dbReference type="PROSITE" id="PS51192">
    <property type="entry name" value="HELICASE_ATP_BIND_1"/>
    <property type="match status" value="1"/>
</dbReference>
<dbReference type="RefSeq" id="XP_064730455.1">
    <property type="nucleotide sequence ID" value="XM_064873351.1"/>
</dbReference>
<keyword evidence="7" id="KW-0347">Helicase</keyword>
<dbReference type="SMART" id="SM00490">
    <property type="entry name" value="HELICc"/>
    <property type="match status" value="1"/>
</dbReference>
<keyword evidence="8" id="KW-0067">ATP-binding</keyword>
<comment type="subcellular location">
    <subcellularLocation>
        <location evidence="1">Nucleus</location>
    </subcellularLocation>
</comment>
<dbReference type="InterPro" id="IPR027417">
    <property type="entry name" value="P-loop_NTPase"/>
</dbReference>
<reference evidence="15 16" key="1">
    <citation type="journal article" date="2023" name="Res Sq">
        <title>Genomic and morphological characterization of Knufia obscura isolated from the Mars 2020 spacecraft assembly facility.</title>
        <authorList>
            <person name="Chander A.M."/>
            <person name="Teixeira M.M."/>
            <person name="Singh N.K."/>
            <person name="Williams M.P."/>
            <person name="Parker C.W."/>
            <person name="Leo P."/>
            <person name="Stajich J.E."/>
            <person name="Torok T."/>
            <person name="Tighe S."/>
            <person name="Mason C.E."/>
            <person name="Venkateswaran K."/>
        </authorList>
    </citation>
    <scope>NUCLEOTIDE SEQUENCE [LARGE SCALE GENOMIC DNA]</scope>
    <source>
        <strain evidence="15 16">CCFEE 5817</strain>
    </source>
</reference>
<protein>
    <submittedName>
        <fullName evidence="15">DNA-dependent ATPase protein rad54</fullName>
    </submittedName>
</protein>
<dbReference type="InterPro" id="IPR001650">
    <property type="entry name" value="Helicase_C-like"/>
</dbReference>
<evidence type="ECO:0000256" key="11">
    <source>
        <dbReference type="ARBA" id="ARBA00023242"/>
    </source>
</evidence>
<dbReference type="SMART" id="SM00487">
    <property type="entry name" value="DEXDc"/>
    <property type="match status" value="1"/>
</dbReference>
<organism evidence="15 16">
    <name type="scientific">Knufia obscura</name>
    <dbReference type="NCBI Taxonomy" id="1635080"/>
    <lineage>
        <taxon>Eukaryota</taxon>
        <taxon>Fungi</taxon>
        <taxon>Dikarya</taxon>
        <taxon>Ascomycota</taxon>
        <taxon>Pezizomycotina</taxon>
        <taxon>Eurotiomycetes</taxon>
        <taxon>Chaetothyriomycetidae</taxon>
        <taxon>Chaetothyriales</taxon>
        <taxon>Trichomeriaceae</taxon>
        <taxon>Knufia</taxon>
    </lineage>
</organism>
<dbReference type="PROSITE" id="PS51194">
    <property type="entry name" value="HELICASE_CTER"/>
    <property type="match status" value="1"/>
</dbReference>
<evidence type="ECO:0000256" key="8">
    <source>
        <dbReference type="ARBA" id="ARBA00022840"/>
    </source>
</evidence>
<feature type="domain" description="Helicase C-terminal" evidence="14">
    <location>
        <begin position="566"/>
        <end position="719"/>
    </location>
</feature>
<evidence type="ECO:0000256" key="4">
    <source>
        <dbReference type="ARBA" id="ARBA00022741"/>
    </source>
</evidence>
<accession>A0ABR0RQ05</accession>
<dbReference type="EMBL" id="JAVHJV010000005">
    <property type="protein sequence ID" value="KAK5942365.1"/>
    <property type="molecule type" value="Genomic_DNA"/>
</dbReference>
<dbReference type="GeneID" id="89998377"/>
<comment type="similarity">
    <text evidence="2">Belongs to the SNF2/RAD54 helicase family.</text>
</comment>
<keyword evidence="5" id="KW-0227">DNA damage</keyword>
<dbReference type="PANTHER" id="PTHR45629">
    <property type="entry name" value="SNF2/RAD54 FAMILY MEMBER"/>
    <property type="match status" value="1"/>
</dbReference>
<dbReference type="InterPro" id="IPR038718">
    <property type="entry name" value="SNF2-like_sf"/>
</dbReference>
<evidence type="ECO:0000256" key="5">
    <source>
        <dbReference type="ARBA" id="ARBA00022763"/>
    </source>
</evidence>
<dbReference type="Gene3D" id="3.40.50.300">
    <property type="entry name" value="P-loop containing nucleotide triphosphate hydrolases"/>
    <property type="match status" value="1"/>
</dbReference>
<keyword evidence="6" id="KW-0378">Hydrolase</keyword>
<dbReference type="InterPro" id="IPR014001">
    <property type="entry name" value="Helicase_ATP-bd"/>
</dbReference>
<sequence length="809" mass="90363">MRMIRSKIIDVTANKENLPPSARAGRLTANSTKALDRLSKPFKCPGSHNARKSTGEPTRKRRKVNYTEEAGAGDDKDAGYSEGNTLVPVKKYPVFQVKDKDTIFRARFAVPLANKESGGWDPSRPAPSLGMRRGNNFVNKPLHDPSGEFSIVLYDPTIDEKPDPVKEAENLEAEKPKLDAPIMHKSLAEILGIKKQVEGEIPKVPVVIDPRLAKVLRPHQVEGVKFLYRCTTGLVDENARGCIMADEMGLGKTLQCIALMWTLLKQSPQAGKGTIQKAVIACPASLVKNWANELVKWLGPAAPTPFAIDGKASKEELVSQLRQWAIASGRQVTRPVLIVSYESLRLNIDELKDVKIGLLLCDEGHRLKNADSNTYVALTGLNVDRRVILSGTPIQNDLTEYYSILGFANPGYLGTKADFRKKFELPILRGRDAGGSDTDKQKGEAANAELSGLVKKFIIRRTNDILSKYLPVKYEHVVFCNLSPFQMALYNHFIQSPDIKSLLRGKGSQPLKAIGILKKLCNHPDLLDLSTDLPKSEDCWPDDYTPKEARGRDRDVNPFYSGKFMVLERMLARIRQDTNDKIVLISNYTQTLDVFEKLCRARSYGCLRLDGTMNVNKRQKLVDKFNDPNGEEFVFLLSSKAGGCGINLIGANRLILFDPDWNPAADQQALARVWRDGQKKDCFVYRFMGTGTIEEKIFQRQSHKQALSSTVVDSAEDVERHFTSESLRELFQFKPSTTSDTHDTFKCKRCKPDGTQTIKAPAMLYGDTSSWNHFVNSGEKGQLGKIQDLLLRQEASEDAVSAVFQYISH</sequence>
<dbReference type="Proteomes" id="UP001334248">
    <property type="component" value="Unassembled WGS sequence"/>
</dbReference>
<dbReference type="PANTHER" id="PTHR45629:SF7">
    <property type="entry name" value="DNA EXCISION REPAIR PROTEIN ERCC-6-RELATED"/>
    <property type="match status" value="1"/>
</dbReference>
<keyword evidence="3" id="KW-0597">Phosphoprotein</keyword>
<evidence type="ECO:0000256" key="9">
    <source>
        <dbReference type="ARBA" id="ARBA00023125"/>
    </source>
</evidence>
<dbReference type="Pfam" id="PF08658">
    <property type="entry name" value="Rad54_N"/>
    <property type="match status" value="1"/>
</dbReference>
<dbReference type="InterPro" id="IPR050496">
    <property type="entry name" value="SNF2_RAD54_helicase_repair"/>
</dbReference>
<dbReference type="SUPFAM" id="SSF52540">
    <property type="entry name" value="P-loop containing nucleoside triphosphate hydrolases"/>
    <property type="match status" value="2"/>
</dbReference>
<name>A0ABR0RQ05_9EURO</name>
<feature type="region of interest" description="Disordered" evidence="12">
    <location>
        <begin position="38"/>
        <end position="81"/>
    </location>
</feature>
<dbReference type="InterPro" id="IPR013967">
    <property type="entry name" value="Rad54_N"/>
</dbReference>
<dbReference type="Pfam" id="PF00176">
    <property type="entry name" value="SNF2-rel_dom"/>
    <property type="match status" value="1"/>
</dbReference>
<comment type="caution">
    <text evidence="15">The sequence shown here is derived from an EMBL/GenBank/DDBJ whole genome shotgun (WGS) entry which is preliminary data.</text>
</comment>
<evidence type="ECO:0000256" key="7">
    <source>
        <dbReference type="ARBA" id="ARBA00022806"/>
    </source>
</evidence>
<evidence type="ECO:0000313" key="15">
    <source>
        <dbReference type="EMBL" id="KAK5942365.1"/>
    </source>
</evidence>